<dbReference type="PATRIC" id="fig|178900.7.peg.2194"/>
<dbReference type="EMBL" id="LIAA01000005">
    <property type="protein sequence ID" value="KXV78756.1"/>
    <property type="molecule type" value="Genomic_DNA"/>
</dbReference>
<evidence type="ECO:0000313" key="2">
    <source>
        <dbReference type="Proteomes" id="UP000075462"/>
    </source>
</evidence>
<name>A0A149VF39_9PROT</name>
<dbReference type="AlphaFoldDB" id="A0A149VF39"/>
<gene>
    <name evidence="1" type="ORF">AD954_01130</name>
</gene>
<protein>
    <submittedName>
        <fullName evidence="1">Uncharacterized protein</fullName>
    </submittedName>
</protein>
<dbReference type="RefSeq" id="WP_062271106.1">
    <property type="nucleotide sequence ID" value="NZ_LIAA01000005.1"/>
</dbReference>
<evidence type="ECO:0000313" key="1">
    <source>
        <dbReference type="EMBL" id="KXV78756.1"/>
    </source>
</evidence>
<dbReference type="Proteomes" id="UP000075462">
    <property type="component" value="Unassembled WGS sequence"/>
</dbReference>
<dbReference type="OrthoDB" id="8455769at2"/>
<sequence>MPNLPKTIPPVSLAVAAVILRDTPAYLNDLIAKEIYPCAPHTTAGKRRVLDEVDVLGLRVFSHLAGSNTCSNQREAGKMACSVVHWMRRPMPAGSALHRVVFPTNWSYPHGVPVYKAEDGTLVGCDGEPPKEEEAYEGRSATTVYVSLSLKDIRCIFREKIEDGTLFIPSVDVVKVSDASGSEAE</sequence>
<accession>A0A149VF39</accession>
<proteinExistence type="predicted"/>
<reference evidence="1 2" key="1">
    <citation type="submission" date="2015-06" db="EMBL/GenBank/DDBJ databases">
        <title>Improved classification and identification of acetic acid bacteria using matrix-assisted laser desorption/ionization time-of-flight mass spectrometry; Gluconobacter nephelii and Gluconobacter uchimurae are later heterotypic synonyms of Gluconobacter japonicus and Gluconobacter oxydans, respectively.</title>
        <authorList>
            <person name="Li L."/>
            <person name="Cleenwerck I."/>
            <person name="De Vuyst L."/>
            <person name="Vandamme P."/>
        </authorList>
    </citation>
    <scope>NUCLEOTIDE SEQUENCE [LARGE SCALE GENOMIC DNA]</scope>
    <source>
        <strain evidence="1 2">LMG 1545</strain>
    </source>
</reference>
<organism evidence="1 2">
    <name type="scientific">Acetobacter cerevisiae</name>
    <dbReference type="NCBI Taxonomy" id="178900"/>
    <lineage>
        <taxon>Bacteria</taxon>
        <taxon>Pseudomonadati</taxon>
        <taxon>Pseudomonadota</taxon>
        <taxon>Alphaproteobacteria</taxon>
        <taxon>Acetobacterales</taxon>
        <taxon>Acetobacteraceae</taxon>
        <taxon>Acetobacter</taxon>
    </lineage>
</organism>
<comment type="caution">
    <text evidence="1">The sequence shown here is derived from an EMBL/GenBank/DDBJ whole genome shotgun (WGS) entry which is preliminary data.</text>
</comment>